<name>A0A3M6VZ56_HORWE</name>
<gene>
    <name evidence="2" type="ORF">D0869_15528</name>
</gene>
<dbReference type="OrthoDB" id="10250441at2759"/>
<feature type="region of interest" description="Disordered" evidence="1">
    <location>
        <begin position="712"/>
        <end position="779"/>
    </location>
</feature>
<protein>
    <submittedName>
        <fullName evidence="2">Uncharacterized protein</fullName>
    </submittedName>
</protein>
<evidence type="ECO:0000313" key="3">
    <source>
        <dbReference type="Proteomes" id="UP000281245"/>
    </source>
</evidence>
<dbReference type="VEuPathDB" id="FungiDB:BTJ68_10954"/>
<dbReference type="Proteomes" id="UP000281245">
    <property type="component" value="Unassembled WGS sequence"/>
</dbReference>
<feature type="compositionally biased region" description="Basic and acidic residues" evidence="1">
    <location>
        <begin position="54"/>
        <end position="67"/>
    </location>
</feature>
<sequence length="921" mass="99285">MIGTATHDEEDARRHDSNPTADPRPPPPRSLANIGFNNLLSTNEQGTSSEDDLRDGGERIPREDARRAIGVSIGQEQTRLLSPRTPAAEKQAAIEAEGGFFGSATAVANLEEVEGGIAEEPAREREAESASKSLPHGSNADSAPEGAAAAGRPSQPSVSPLPHDGSQDRPPSPWRSEQTRSSTTRSYLRDGFLSGRKRSSSGPDSMLGSWQKAIMSSLPSVPRTLNPFQSQNESNESTSSSDTGNMARKRSNSIWPSMSGWSERRPSPGLSRNRSDDSSKKLDLARSNASTKEKSEADAVLGDLPSRAELRAIRSRPPPQLRRSTSDNSLQTQRTLSRVSSLGDDTRWENVQEQVNSRVKAIRDSFQDSNIRLPSLPSISLKPDFFRERAGSQVRKQSEPNGTERSIDASTPASAARAQSSSAKAATGDTNAQKAAAQHPNFNRALEQLEGDVVILGGYRGSILRSAEPPHRQVWVPIKVGLNIRKVDLELGLDEGDDERATEKIIPGGMLSHIGPVDISRRLFKRLRTCENARTGKLRVHDFGYDWRLHPTYLSQQLVKFLASLPCNQPGTPKEKRGALVIPHSLGGLITRHAVNQRPELFSGVVYAGVPNTCVNILGPLRNGDEVLLSSKVLTAQVNFTIRTSFALLPLDGRCFFDKNTREEYRVDFFDPQTWIDYRFSPCIARPLPPLYAQPKPAGITGYVSSVANALPKPGRKNSIRRNAAHPADPTKATAVAGAAEPDAKATDQATSHQALAENNIDTSGGSKTHDPSTDTAAGVRTAVTIPRDQALDYLTRTLATVKKFKQQLAFHPPHATNNVYPPIAVIFGKSTPTVYGAKVSGREGIKHADAYDELAFASGDGVVLARAAMVPEGYQTVPGGVVSSDRGHVTILGDLEAVGKCINAVLAARRRGTGVGDVGG</sequence>
<feature type="compositionally biased region" description="Polar residues" evidence="1">
    <location>
        <begin position="35"/>
        <end position="48"/>
    </location>
</feature>
<organism evidence="2 3">
    <name type="scientific">Hortaea werneckii</name>
    <name type="common">Black yeast</name>
    <name type="synonym">Cladosporium werneckii</name>
    <dbReference type="NCBI Taxonomy" id="91943"/>
    <lineage>
        <taxon>Eukaryota</taxon>
        <taxon>Fungi</taxon>
        <taxon>Dikarya</taxon>
        <taxon>Ascomycota</taxon>
        <taxon>Pezizomycotina</taxon>
        <taxon>Dothideomycetes</taxon>
        <taxon>Dothideomycetidae</taxon>
        <taxon>Mycosphaerellales</taxon>
        <taxon>Teratosphaeriaceae</taxon>
        <taxon>Hortaea</taxon>
    </lineage>
</organism>
<feature type="compositionally biased region" description="Low complexity" evidence="1">
    <location>
        <begin position="175"/>
        <end position="186"/>
    </location>
</feature>
<evidence type="ECO:0000256" key="1">
    <source>
        <dbReference type="SAM" id="MobiDB-lite"/>
    </source>
</evidence>
<dbReference type="Gene3D" id="3.40.50.1820">
    <property type="entry name" value="alpha/beta hydrolase"/>
    <property type="match status" value="1"/>
</dbReference>
<feature type="compositionally biased region" description="Low complexity" evidence="1">
    <location>
        <begin position="140"/>
        <end position="150"/>
    </location>
</feature>
<proteinExistence type="predicted"/>
<feature type="compositionally biased region" description="Basic and acidic residues" evidence="1">
    <location>
        <begin position="273"/>
        <end position="284"/>
    </location>
</feature>
<feature type="compositionally biased region" description="Low complexity" evidence="1">
    <location>
        <begin position="409"/>
        <end position="426"/>
    </location>
</feature>
<feature type="compositionally biased region" description="Basic and acidic residues" evidence="1">
    <location>
        <begin position="120"/>
        <end position="129"/>
    </location>
</feature>
<dbReference type="AlphaFoldDB" id="A0A3M6VZ56"/>
<comment type="caution">
    <text evidence="2">The sequence shown here is derived from an EMBL/GenBank/DDBJ whole genome shotgun (WGS) entry which is preliminary data.</text>
</comment>
<dbReference type="SUPFAM" id="SSF53474">
    <property type="entry name" value="alpha/beta-Hydrolases"/>
    <property type="match status" value="1"/>
</dbReference>
<feature type="region of interest" description="Disordered" evidence="1">
    <location>
        <begin position="389"/>
        <end position="437"/>
    </location>
</feature>
<feature type="region of interest" description="Disordered" evidence="1">
    <location>
        <begin position="1"/>
        <end position="91"/>
    </location>
</feature>
<evidence type="ECO:0000313" key="2">
    <source>
        <dbReference type="EMBL" id="RMX71542.1"/>
    </source>
</evidence>
<feature type="compositionally biased region" description="Basic residues" evidence="1">
    <location>
        <begin position="714"/>
        <end position="724"/>
    </location>
</feature>
<dbReference type="InterPro" id="IPR029058">
    <property type="entry name" value="AB_hydrolase_fold"/>
</dbReference>
<feature type="compositionally biased region" description="Basic and acidic residues" evidence="1">
    <location>
        <begin position="1"/>
        <end position="17"/>
    </location>
</feature>
<feature type="region of interest" description="Disordered" evidence="1">
    <location>
        <begin position="112"/>
        <end position="345"/>
    </location>
</feature>
<feature type="compositionally biased region" description="Polar residues" evidence="1">
    <location>
        <begin position="322"/>
        <end position="340"/>
    </location>
</feature>
<dbReference type="EMBL" id="QWIJ01002688">
    <property type="protein sequence ID" value="RMX71542.1"/>
    <property type="molecule type" value="Genomic_DNA"/>
</dbReference>
<accession>A0A3M6VZ56</accession>
<feature type="compositionally biased region" description="Low complexity" evidence="1">
    <location>
        <begin position="229"/>
        <end position="243"/>
    </location>
</feature>
<dbReference type="PANTHER" id="PTHR11440">
    <property type="entry name" value="LECITHIN-CHOLESTEROL ACYLTRANSFERASE-RELATED"/>
    <property type="match status" value="1"/>
</dbReference>
<reference evidence="2 3" key="1">
    <citation type="journal article" date="2018" name="BMC Genomics">
        <title>Genomic evidence for intraspecific hybridization in a clonal and extremely halotolerant yeast.</title>
        <authorList>
            <person name="Gostincar C."/>
            <person name="Stajich J.E."/>
            <person name="Zupancic J."/>
            <person name="Zalar P."/>
            <person name="Gunde-Cimerman N."/>
        </authorList>
    </citation>
    <scope>NUCLEOTIDE SEQUENCE [LARGE SCALE GENOMIC DNA]</scope>
    <source>
        <strain evidence="2 3">EXF-6656</strain>
    </source>
</reference>